<comment type="caution">
    <text evidence="1">The sequence shown here is derived from an EMBL/GenBank/DDBJ whole genome shotgun (WGS) entry which is preliminary data.</text>
</comment>
<dbReference type="EMBL" id="JADYXP020000004">
    <property type="protein sequence ID" value="KAL0125693.1"/>
    <property type="molecule type" value="Genomic_DNA"/>
</dbReference>
<evidence type="ECO:0000313" key="1">
    <source>
        <dbReference type="EMBL" id="KAL0125693.1"/>
    </source>
</evidence>
<keyword evidence="2" id="KW-1185">Reference proteome</keyword>
<dbReference type="InterPro" id="IPR036383">
    <property type="entry name" value="TSP1_rpt_sf"/>
</dbReference>
<dbReference type="InterPro" id="IPR000884">
    <property type="entry name" value="TSP1_rpt"/>
</dbReference>
<protein>
    <submittedName>
        <fullName evidence="1">Uncharacterized protein</fullName>
    </submittedName>
</protein>
<sequence>MSITTRYENRKYDMQILLKLILMYNIYFRCVNYEILSLPKSCTAEVVAVNTPSYGHNKVSTIDLNEFKSNEKRYYLGLYSGSYHHSNQQLATNKPKVENKTSILQQYYLKNAIRNLHLSQSNTDMIYRRKLLSYKQIFSRTHPVKDSSRFYNVKHYDSSITARMSRLTKEKRNATKNIESKDKDTDSVSWGNWSIWTACSVTCGRGRQVRWRHCLSADCIKGLKKAQLRNCRLQDCSAKGFLGWLGIKS</sequence>
<dbReference type="SUPFAM" id="SSF82895">
    <property type="entry name" value="TSP-1 type 1 repeat"/>
    <property type="match status" value="1"/>
</dbReference>
<reference evidence="1 2" key="1">
    <citation type="submission" date="2023-03" db="EMBL/GenBank/DDBJ databases">
        <title>High recombination rates correlate with genetic variation in Cardiocondyla obscurior ants.</title>
        <authorList>
            <person name="Errbii M."/>
        </authorList>
    </citation>
    <scope>NUCLEOTIDE SEQUENCE [LARGE SCALE GENOMIC DNA]</scope>
    <source>
        <strain evidence="1">Alpha-2009</strain>
        <tissue evidence="1">Whole body</tissue>
    </source>
</reference>
<dbReference type="PROSITE" id="PS50092">
    <property type="entry name" value="TSP1"/>
    <property type="match status" value="1"/>
</dbReference>
<dbReference type="Pfam" id="PF00090">
    <property type="entry name" value="TSP_1"/>
    <property type="match status" value="1"/>
</dbReference>
<evidence type="ECO:0000313" key="2">
    <source>
        <dbReference type="Proteomes" id="UP001430953"/>
    </source>
</evidence>
<gene>
    <name evidence="1" type="ORF">PUN28_004635</name>
</gene>
<dbReference type="AlphaFoldDB" id="A0AAW2GDN6"/>
<dbReference type="Gene3D" id="2.20.100.10">
    <property type="entry name" value="Thrombospondin type-1 (TSP1) repeat"/>
    <property type="match status" value="1"/>
</dbReference>
<proteinExistence type="predicted"/>
<dbReference type="SMART" id="SM00209">
    <property type="entry name" value="TSP1"/>
    <property type="match status" value="1"/>
</dbReference>
<name>A0AAW2GDN6_9HYME</name>
<dbReference type="Proteomes" id="UP001430953">
    <property type="component" value="Unassembled WGS sequence"/>
</dbReference>
<organism evidence="1 2">
    <name type="scientific">Cardiocondyla obscurior</name>
    <dbReference type="NCBI Taxonomy" id="286306"/>
    <lineage>
        <taxon>Eukaryota</taxon>
        <taxon>Metazoa</taxon>
        <taxon>Ecdysozoa</taxon>
        <taxon>Arthropoda</taxon>
        <taxon>Hexapoda</taxon>
        <taxon>Insecta</taxon>
        <taxon>Pterygota</taxon>
        <taxon>Neoptera</taxon>
        <taxon>Endopterygota</taxon>
        <taxon>Hymenoptera</taxon>
        <taxon>Apocrita</taxon>
        <taxon>Aculeata</taxon>
        <taxon>Formicoidea</taxon>
        <taxon>Formicidae</taxon>
        <taxon>Myrmicinae</taxon>
        <taxon>Cardiocondyla</taxon>
    </lineage>
</organism>
<accession>A0AAW2GDN6</accession>